<keyword evidence="4" id="KW-0238">DNA-binding</keyword>
<keyword evidence="6" id="KW-0539">Nucleus</keyword>
<comment type="subcellular location">
    <subcellularLocation>
        <location evidence="1">Nucleus</location>
    </subcellularLocation>
</comment>
<organism evidence="9 10">
    <name type="scientific">Aspergillus nanangensis</name>
    <dbReference type="NCBI Taxonomy" id="2582783"/>
    <lineage>
        <taxon>Eukaryota</taxon>
        <taxon>Fungi</taxon>
        <taxon>Dikarya</taxon>
        <taxon>Ascomycota</taxon>
        <taxon>Pezizomycotina</taxon>
        <taxon>Eurotiomycetes</taxon>
        <taxon>Eurotiomycetidae</taxon>
        <taxon>Eurotiales</taxon>
        <taxon>Aspergillaceae</taxon>
        <taxon>Aspergillus</taxon>
        <taxon>Aspergillus subgen. Circumdati</taxon>
    </lineage>
</organism>
<feature type="domain" description="Zn(2)-C6 fungal-type" evidence="8">
    <location>
        <begin position="21"/>
        <end position="51"/>
    </location>
</feature>
<evidence type="ECO:0000256" key="6">
    <source>
        <dbReference type="ARBA" id="ARBA00023242"/>
    </source>
</evidence>
<dbReference type="PROSITE" id="PS50048">
    <property type="entry name" value="ZN2_CY6_FUNGAL_2"/>
    <property type="match status" value="1"/>
</dbReference>
<evidence type="ECO:0000256" key="7">
    <source>
        <dbReference type="SAM" id="MobiDB-lite"/>
    </source>
</evidence>
<dbReference type="SMART" id="SM00066">
    <property type="entry name" value="GAL4"/>
    <property type="match status" value="1"/>
</dbReference>
<evidence type="ECO:0000256" key="1">
    <source>
        <dbReference type="ARBA" id="ARBA00004123"/>
    </source>
</evidence>
<evidence type="ECO:0000256" key="4">
    <source>
        <dbReference type="ARBA" id="ARBA00023125"/>
    </source>
</evidence>
<evidence type="ECO:0000256" key="3">
    <source>
        <dbReference type="ARBA" id="ARBA00023015"/>
    </source>
</evidence>
<dbReference type="PROSITE" id="PS00463">
    <property type="entry name" value="ZN2_CY6_FUNGAL_1"/>
    <property type="match status" value="1"/>
</dbReference>
<dbReference type="Gene3D" id="4.10.240.10">
    <property type="entry name" value="Zn(2)-C6 fungal-type DNA-binding domain"/>
    <property type="match status" value="1"/>
</dbReference>
<protein>
    <recommendedName>
        <fullName evidence="8">Zn(2)-C6 fungal-type domain-containing protein</fullName>
    </recommendedName>
</protein>
<dbReference type="InterPro" id="IPR001138">
    <property type="entry name" value="Zn2Cys6_DnaBD"/>
</dbReference>
<name>A0AAD4CNJ8_ASPNN</name>
<keyword evidence="3" id="KW-0805">Transcription regulation</keyword>
<evidence type="ECO:0000256" key="5">
    <source>
        <dbReference type="ARBA" id="ARBA00023163"/>
    </source>
</evidence>
<dbReference type="InterPro" id="IPR050815">
    <property type="entry name" value="TF_fung"/>
</dbReference>
<comment type="caution">
    <text evidence="9">The sequence shown here is derived from an EMBL/GenBank/DDBJ whole genome shotgun (WGS) entry which is preliminary data.</text>
</comment>
<gene>
    <name evidence="9" type="ORF">FE257_006909</name>
</gene>
<evidence type="ECO:0000313" key="9">
    <source>
        <dbReference type="EMBL" id="KAF9889819.1"/>
    </source>
</evidence>
<dbReference type="GO" id="GO:0008270">
    <property type="term" value="F:zinc ion binding"/>
    <property type="evidence" value="ECO:0007669"/>
    <property type="project" value="InterPro"/>
</dbReference>
<dbReference type="PANTHER" id="PTHR47338">
    <property type="entry name" value="ZN(II)2CYS6 TRANSCRIPTION FACTOR (EUROFUNG)-RELATED"/>
    <property type="match status" value="1"/>
</dbReference>
<sequence length="722" mass="81790">MSTPSDNYTIHKVSLKRTRQACGPCRRKKARCPGEKPICSLCQRLGQRCTYGAQAALTRAGRSRTSTTPDQPGSSGDSHQSEHASHERFQRIEDRLDRMATLLEETVPKFNSFNEASSRSPSNRQGNQDELQLFGSQNQESDMPWSSFPPDYLQSEIQTYLTYFHDQPYCVFSRDWLLRHAGSLPPEIALPLVALTTRFSRQSAQPGFNLPTPSDCANKAWDILSNKYQGCELGLSFLQGTFLMAQVDFADGRSQRGYASVALGIRTLQSAGLNKDKYKDSFSGAEMECRKRIAWSFFMLDRHYNASRDYSVCLSDKHFTLSFPSLSATGAYDEGEPVNSTLHDVPKRFVEKADHGILSCLIRLSSIWGKVTEYVFEPFDTGSLLPWQSGSTFAVLESDWLQFQTHFADTHRYINVDYRQRSREEPHSHPYLSTWMCVQFLFHSVQGLLHHPFVTMVKLHQMEGNIPSTFLQKSYESSLIHSRWIARFIREMDDANLRLHDPFIGYLAAIAATSQLEHTLCNNQQVALLAKEDFKTLVDFVTRLSLYWDNMRVLVDRVRELASRRKSYGSLYYNQDGFSGALPRMPTSSNIPKMSAEDEELMWDILDFSSLSRPCEISRLGDLIPAQDRQMDETNVSHSRANSMTATTEVVQDQLGGRRPSLPPQFSTPGVLPLTRADSIPIADDSISGWPFSNRTAGDALGPAIPDIPDWMLFTDYVPEQL</sequence>
<dbReference type="Pfam" id="PF00172">
    <property type="entry name" value="Zn_clus"/>
    <property type="match status" value="1"/>
</dbReference>
<feature type="region of interest" description="Disordered" evidence="7">
    <location>
        <begin position="57"/>
        <end position="87"/>
    </location>
</feature>
<dbReference type="AlphaFoldDB" id="A0AAD4CNJ8"/>
<evidence type="ECO:0000259" key="8">
    <source>
        <dbReference type="PROSITE" id="PS50048"/>
    </source>
</evidence>
<keyword evidence="2" id="KW-0479">Metal-binding</keyword>
<dbReference type="Pfam" id="PF04082">
    <property type="entry name" value="Fungal_trans"/>
    <property type="match status" value="1"/>
</dbReference>
<keyword evidence="5" id="KW-0804">Transcription</keyword>
<reference evidence="9" key="1">
    <citation type="journal article" date="2019" name="Beilstein J. Org. Chem.">
        <title>Nanangenines: drimane sesquiterpenoids as the dominant metabolite cohort of a novel Australian fungus, Aspergillus nanangensis.</title>
        <authorList>
            <person name="Lacey H.J."/>
            <person name="Gilchrist C.L.M."/>
            <person name="Crombie A."/>
            <person name="Kalaitzis J.A."/>
            <person name="Vuong D."/>
            <person name="Rutledge P.J."/>
            <person name="Turner P."/>
            <person name="Pitt J.I."/>
            <person name="Lacey E."/>
            <person name="Chooi Y.H."/>
            <person name="Piggott A.M."/>
        </authorList>
    </citation>
    <scope>NUCLEOTIDE SEQUENCE</scope>
    <source>
        <strain evidence="9">MST-FP2251</strain>
    </source>
</reference>
<evidence type="ECO:0000256" key="2">
    <source>
        <dbReference type="ARBA" id="ARBA00022723"/>
    </source>
</evidence>
<dbReference type="InterPro" id="IPR036864">
    <property type="entry name" value="Zn2-C6_fun-type_DNA-bd_sf"/>
</dbReference>
<proteinExistence type="predicted"/>
<dbReference type="Proteomes" id="UP001194746">
    <property type="component" value="Unassembled WGS sequence"/>
</dbReference>
<feature type="compositionally biased region" description="Polar residues" evidence="7">
    <location>
        <begin position="63"/>
        <end position="78"/>
    </location>
</feature>
<dbReference type="GO" id="GO:0003677">
    <property type="term" value="F:DNA binding"/>
    <property type="evidence" value="ECO:0007669"/>
    <property type="project" value="UniProtKB-KW"/>
</dbReference>
<dbReference type="PANTHER" id="PTHR47338:SF9">
    <property type="entry name" value="ZN(II)2CYS6 TRANSCRIPTION FACTOR (EUROFUNG)"/>
    <property type="match status" value="1"/>
</dbReference>
<dbReference type="GO" id="GO:0005634">
    <property type="term" value="C:nucleus"/>
    <property type="evidence" value="ECO:0007669"/>
    <property type="project" value="UniProtKB-SubCell"/>
</dbReference>
<dbReference type="EMBL" id="VCAU01000032">
    <property type="protein sequence ID" value="KAF9889819.1"/>
    <property type="molecule type" value="Genomic_DNA"/>
</dbReference>
<reference evidence="9" key="2">
    <citation type="submission" date="2020-02" db="EMBL/GenBank/DDBJ databases">
        <authorList>
            <person name="Gilchrist C.L.M."/>
            <person name="Chooi Y.-H."/>
        </authorList>
    </citation>
    <scope>NUCLEOTIDE SEQUENCE</scope>
    <source>
        <strain evidence="9">MST-FP2251</strain>
    </source>
</reference>
<accession>A0AAD4CNJ8</accession>
<dbReference type="GO" id="GO:0009893">
    <property type="term" value="P:positive regulation of metabolic process"/>
    <property type="evidence" value="ECO:0007669"/>
    <property type="project" value="UniProtKB-ARBA"/>
</dbReference>
<dbReference type="GO" id="GO:0006351">
    <property type="term" value="P:DNA-templated transcription"/>
    <property type="evidence" value="ECO:0007669"/>
    <property type="project" value="InterPro"/>
</dbReference>
<dbReference type="SUPFAM" id="SSF57701">
    <property type="entry name" value="Zn2/Cys6 DNA-binding domain"/>
    <property type="match status" value="1"/>
</dbReference>
<dbReference type="GO" id="GO:0000981">
    <property type="term" value="F:DNA-binding transcription factor activity, RNA polymerase II-specific"/>
    <property type="evidence" value="ECO:0007669"/>
    <property type="project" value="InterPro"/>
</dbReference>
<evidence type="ECO:0000313" key="10">
    <source>
        <dbReference type="Proteomes" id="UP001194746"/>
    </source>
</evidence>
<keyword evidence="10" id="KW-1185">Reference proteome</keyword>
<dbReference type="CDD" id="cd00067">
    <property type="entry name" value="GAL4"/>
    <property type="match status" value="1"/>
</dbReference>
<dbReference type="CDD" id="cd12148">
    <property type="entry name" value="fungal_TF_MHR"/>
    <property type="match status" value="1"/>
</dbReference>
<dbReference type="InterPro" id="IPR007219">
    <property type="entry name" value="XnlR_reg_dom"/>
</dbReference>